<dbReference type="eggNOG" id="COG1680">
    <property type="taxonomic scope" value="Bacteria"/>
</dbReference>
<proteinExistence type="predicted"/>
<dbReference type="InterPro" id="IPR012338">
    <property type="entry name" value="Beta-lactam/transpept-like"/>
</dbReference>
<dbReference type="PANTHER" id="PTHR43283:SF11">
    <property type="entry name" value="BETA-LACTAMASE-RELATED DOMAIN-CONTAINING PROTEIN"/>
    <property type="match status" value="1"/>
</dbReference>
<reference evidence="3 4" key="1">
    <citation type="journal article" date="2014" name="Int. J. Syst. Evol. Microbiol.">
        <title>Phylogenomics and the dynamic genome evolution of the genus Streptococcus.</title>
        <authorList>
            <consortium name="The Broad Institute Genome Sequencing Platform"/>
            <person name="Richards V.P."/>
            <person name="Palmer S.R."/>
            <person name="Pavinski Bitar P.D."/>
            <person name="Qin X."/>
            <person name="Weinstock G.M."/>
            <person name="Highlander S.K."/>
            <person name="Town C.D."/>
            <person name="Burne R.A."/>
            <person name="Stanhope M.J."/>
        </authorList>
    </citation>
    <scope>NUCLEOTIDE SEQUENCE [LARGE SCALE GENOMIC DNA]</scope>
    <source>
        <strain evidence="3 4">707-05</strain>
    </source>
</reference>
<dbReference type="STRING" id="764299.STRIC_0801"/>
<dbReference type="RefSeq" id="WP_008087227.1">
    <property type="nucleotide sequence ID" value="NZ_AEUX02000001.1"/>
</dbReference>
<dbReference type="EMBL" id="AEUX02000001">
    <property type="protein sequence ID" value="EHI70897.1"/>
    <property type="molecule type" value="Genomic_DNA"/>
</dbReference>
<sequence length="319" mass="36571">MSLKLLETIHQQIDRGLYHGASLALFQSGKWQEYYIGTVDGKQKVREDMVYDLASVSKVIGVATMCIFLVNSGALHLDFPLKYYYPAVVNEMVTLRQLLTHTSGLDPYIPNRDNLNAEQLKQALNQLTQKEDQSFHYTDVNFLLLGFMLEELFGQSLDHLFKERIFTPFGMSQTSFGPRREALPTRRGISDGQVHNPKARVLKEHAGSAGLFSTLKDLQLFLEHYLEDDFSDSLFRDYSGTAKSRSLGWNLERDWIDHTGYTGPFIMLNKNEGQAAIFLTNRTFETDDRPLWIAERRLIRDAILESFTKTKQEGLDKTV</sequence>
<dbReference type="InterPro" id="IPR050789">
    <property type="entry name" value="Diverse_Enzym_Activities"/>
</dbReference>
<dbReference type="OrthoDB" id="9803467at2"/>
<dbReference type="GO" id="GO:0016787">
    <property type="term" value="F:hydrolase activity"/>
    <property type="evidence" value="ECO:0007669"/>
    <property type="project" value="UniProtKB-KW"/>
</dbReference>
<keyword evidence="4" id="KW-1185">Reference proteome</keyword>
<name>G5JZT7_9STRE</name>
<dbReference type="Pfam" id="PF00144">
    <property type="entry name" value="Beta-lactamase"/>
    <property type="match status" value="1"/>
</dbReference>
<feature type="domain" description="Beta-lactamase-related" evidence="2">
    <location>
        <begin position="10"/>
        <end position="294"/>
    </location>
</feature>
<evidence type="ECO:0000313" key="3">
    <source>
        <dbReference type="EMBL" id="EHI70897.1"/>
    </source>
</evidence>
<dbReference type="PANTHER" id="PTHR43283">
    <property type="entry name" value="BETA-LACTAMASE-RELATED"/>
    <property type="match status" value="1"/>
</dbReference>
<dbReference type="SUPFAM" id="SSF56601">
    <property type="entry name" value="beta-lactamase/transpeptidase-like"/>
    <property type="match status" value="1"/>
</dbReference>
<gene>
    <name evidence="3" type="ORF">STRIC_0801</name>
</gene>
<accession>G5JZT7</accession>
<dbReference type="AlphaFoldDB" id="G5JZT7"/>
<dbReference type="InterPro" id="IPR001466">
    <property type="entry name" value="Beta-lactam-related"/>
</dbReference>
<dbReference type="Gene3D" id="3.40.710.10">
    <property type="entry name" value="DD-peptidase/beta-lactamase superfamily"/>
    <property type="match status" value="1"/>
</dbReference>
<organism evidence="3 4">
    <name type="scientific">Streptococcus ictaluri 707-05</name>
    <dbReference type="NCBI Taxonomy" id="764299"/>
    <lineage>
        <taxon>Bacteria</taxon>
        <taxon>Bacillati</taxon>
        <taxon>Bacillota</taxon>
        <taxon>Bacilli</taxon>
        <taxon>Lactobacillales</taxon>
        <taxon>Streptococcaceae</taxon>
        <taxon>Streptococcus</taxon>
    </lineage>
</organism>
<evidence type="ECO:0000256" key="1">
    <source>
        <dbReference type="ARBA" id="ARBA00022801"/>
    </source>
</evidence>
<comment type="caution">
    <text evidence="3">The sequence shown here is derived from an EMBL/GenBank/DDBJ whole genome shotgun (WGS) entry which is preliminary data.</text>
</comment>
<keyword evidence="1" id="KW-0378">Hydrolase</keyword>
<protein>
    <submittedName>
        <fullName evidence="3">Beta-lactamase</fullName>
    </submittedName>
</protein>
<evidence type="ECO:0000259" key="2">
    <source>
        <dbReference type="Pfam" id="PF00144"/>
    </source>
</evidence>
<dbReference type="Proteomes" id="UP000003330">
    <property type="component" value="Unassembled WGS sequence"/>
</dbReference>
<evidence type="ECO:0000313" key="4">
    <source>
        <dbReference type="Proteomes" id="UP000003330"/>
    </source>
</evidence>